<sequence length="75" mass="8588">VDDEEKIETLDLTIVVDNAIVEVHANDRFGVATWARSWYADSTDIRFFHKGSGEVSFSNVTIYEGLVDAWPERKR</sequence>
<dbReference type="AlphaFoldDB" id="A0A8H5E840"/>
<proteinExistence type="predicted"/>
<evidence type="ECO:0000313" key="3">
    <source>
        <dbReference type="Proteomes" id="UP000558688"/>
    </source>
</evidence>
<feature type="non-terminal residue" evidence="2">
    <location>
        <position position="75"/>
    </location>
</feature>
<gene>
    <name evidence="2" type="ORF">FOXYS1_14864</name>
</gene>
<dbReference type="InterPro" id="IPR013189">
    <property type="entry name" value="Glyco_hydro_32_C"/>
</dbReference>
<dbReference type="Pfam" id="PF08244">
    <property type="entry name" value="Glyco_hydro_32C"/>
    <property type="match status" value="1"/>
</dbReference>
<dbReference type="SUPFAM" id="SSF49899">
    <property type="entry name" value="Concanavalin A-like lectins/glucanases"/>
    <property type="match status" value="1"/>
</dbReference>
<dbReference type="Gene3D" id="2.60.120.560">
    <property type="entry name" value="Exo-inulinase, domain 1"/>
    <property type="match status" value="1"/>
</dbReference>
<protein>
    <recommendedName>
        <fullName evidence="1">Glycosyl hydrolase family 32 C-terminal domain-containing protein</fullName>
    </recommendedName>
</protein>
<dbReference type="InterPro" id="IPR013320">
    <property type="entry name" value="ConA-like_dom_sf"/>
</dbReference>
<accession>A0A8H5E840</accession>
<dbReference type="Proteomes" id="UP000558688">
    <property type="component" value="Unassembled WGS sequence"/>
</dbReference>
<feature type="domain" description="Glycosyl hydrolase family 32 C-terminal" evidence="1">
    <location>
        <begin position="8"/>
        <end position="64"/>
    </location>
</feature>
<reference evidence="2" key="1">
    <citation type="submission" date="2020-02" db="EMBL/GenBank/DDBJ databases">
        <title>Identification and distribution of gene clusters putatively required for synthesis of sphingolipid metabolism inhibitors in phylogenetically diverse species of the filamentous fungus Fusarium.</title>
        <authorList>
            <person name="Kim H.-S."/>
            <person name="Busman M."/>
            <person name="Brown D.W."/>
            <person name="Divon H."/>
            <person name="Uhlig S."/>
            <person name="Proctor R.H."/>
        </authorList>
    </citation>
    <scope>NUCLEOTIDE SEQUENCE [LARGE SCALE GENOMIC DNA]</scope>
    <source>
        <strain evidence="2">NRRL 39464</strain>
    </source>
</reference>
<evidence type="ECO:0000313" key="2">
    <source>
        <dbReference type="EMBL" id="KAF5250654.1"/>
    </source>
</evidence>
<organism evidence="2 3">
    <name type="scientific">Fusarium oxysporum</name>
    <name type="common">Fusarium vascular wilt</name>
    <dbReference type="NCBI Taxonomy" id="5507"/>
    <lineage>
        <taxon>Eukaryota</taxon>
        <taxon>Fungi</taxon>
        <taxon>Dikarya</taxon>
        <taxon>Ascomycota</taxon>
        <taxon>Pezizomycotina</taxon>
        <taxon>Sordariomycetes</taxon>
        <taxon>Hypocreomycetidae</taxon>
        <taxon>Hypocreales</taxon>
        <taxon>Nectriaceae</taxon>
        <taxon>Fusarium</taxon>
        <taxon>Fusarium oxysporum species complex</taxon>
    </lineage>
</organism>
<name>A0A8H5E840_FUSOX</name>
<dbReference type="EMBL" id="JAAFOW010003618">
    <property type="protein sequence ID" value="KAF5250654.1"/>
    <property type="molecule type" value="Genomic_DNA"/>
</dbReference>
<comment type="caution">
    <text evidence="2">The sequence shown here is derived from an EMBL/GenBank/DDBJ whole genome shotgun (WGS) entry which is preliminary data.</text>
</comment>
<evidence type="ECO:0000259" key="1">
    <source>
        <dbReference type="Pfam" id="PF08244"/>
    </source>
</evidence>